<evidence type="ECO:0000256" key="1">
    <source>
        <dbReference type="ARBA" id="ARBA00007623"/>
    </source>
</evidence>
<feature type="active site" evidence="5 6">
    <location>
        <position position="102"/>
    </location>
</feature>
<dbReference type="GO" id="GO:0006508">
    <property type="term" value="P:proteolysis"/>
    <property type="evidence" value="ECO:0007669"/>
    <property type="project" value="UniProtKB-KW"/>
</dbReference>
<evidence type="ECO:0000256" key="6">
    <source>
        <dbReference type="PROSITE-ProRule" id="PRU00239"/>
    </source>
</evidence>
<dbReference type="InterPro" id="IPR022684">
    <property type="entry name" value="Calpain_cysteine_protease"/>
</dbReference>
<keyword evidence="4 6" id="KW-0788">Thiol protease</keyword>
<dbReference type="InterPro" id="IPR022682">
    <property type="entry name" value="Calpain_domain_III"/>
</dbReference>
<evidence type="ECO:0000259" key="7">
    <source>
        <dbReference type="PROSITE" id="PS50203"/>
    </source>
</evidence>
<dbReference type="SMART" id="SM00230">
    <property type="entry name" value="CysPc"/>
    <property type="match status" value="1"/>
</dbReference>
<dbReference type="PANTHER" id="PTHR10183">
    <property type="entry name" value="CALPAIN"/>
    <property type="match status" value="1"/>
</dbReference>
<dbReference type="CDD" id="cd00044">
    <property type="entry name" value="CysPc"/>
    <property type="match status" value="1"/>
</dbReference>
<proteinExistence type="inferred from homology"/>
<keyword evidence="3 6" id="KW-0378">Hydrolase</keyword>
<feature type="active site" evidence="5 6">
    <location>
        <position position="259"/>
    </location>
</feature>
<dbReference type="Gene3D" id="3.90.70.10">
    <property type="entry name" value="Cysteine proteinases"/>
    <property type="match status" value="1"/>
</dbReference>
<dbReference type="InterPro" id="IPR036213">
    <property type="entry name" value="Calpain_III_sf"/>
</dbReference>
<dbReference type="Ensembl" id="ENSSORT00005044769.1">
    <property type="protein sequence ID" value="ENSSORP00005043667.1"/>
    <property type="gene ID" value="ENSSORG00005020155.1"/>
</dbReference>
<dbReference type="PANTHER" id="PTHR10183:SF302">
    <property type="entry name" value="CALPAIN-14"/>
    <property type="match status" value="1"/>
</dbReference>
<dbReference type="InterPro" id="IPR000169">
    <property type="entry name" value="Pept_cys_AS"/>
</dbReference>
<feature type="domain" description="Calpain catalytic" evidence="7">
    <location>
        <begin position="45"/>
        <end position="334"/>
    </location>
</feature>
<comment type="similarity">
    <text evidence="1">Belongs to the peptidase C2 family.</text>
</comment>
<feature type="active site" evidence="5 6">
    <location>
        <position position="277"/>
    </location>
</feature>
<evidence type="ECO:0000313" key="9">
    <source>
        <dbReference type="Proteomes" id="UP000472271"/>
    </source>
</evidence>
<keyword evidence="2 6" id="KW-0645">Protease</keyword>
<dbReference type="Proteomes" id="UP000472271">
    <property type="component" value="Chromosome 14"/>
</dbReference>
<dbReference type="InterPro" id="IPR022683">
    <property type="entry name" value="Calpain_III"/>
</dbReference>
<dbReference type="AlphaFoldDB" id="A0A673BSV4"/>
<dbReference type="Pfam" id="PF01067">
    <property type="entry name" value="Calpain_III"/>
    <property type="match status" value="1"/>
</dbReference>
<dbReference type="InParanoid" id="A0A673BSV4"/>
<reference evidence="8" key="2">
    <citation type="submission" date="2025-08" db="UniProtKB">
        <authorList>
            <consortium name="Ensembl"/>
        </authorList>
    </citation>
    <scope>IDENTIFICATION</scope>
</reference>
<reference evidence="8" key="1">
    <citation type="submission" date="2019-06" db="EMBL/GenBank/DDBJ databases">
        <authorList>
            <consortium name="Wellcome Sanger Institute Data Sharing"/>
        </authorList>
    </citation>
    <scope>NUCLEOTIDE SEQUENCE [LARGE SCALE GENOMIC DNA]</scope>
</reference>
<dbReference type="SUPFAM" id="SSF49758">
    <property type="entry name" value="Calpain large subunit, middle domain (domain III)"/>
    <property type="match status" value="1"/>
</dbReference>
<reference evidence="8" key="3">
    <citation type="submission" date="2025-09" db="UniProtKB">
        <authorList>
            <consortium name="Ensembl"/>
        </authorList>
    </citation>
    <scope>IDENTIFICATION</scope>
</reference>
<dbReference type="PROSITE" id="PS00139">
    <property type="entry name" value="THIOL_PROTEASE_CYS"/>
    <property type="match status" value="1"/>
</dbReference>
<dbReference type="Pfam" id="PF00648">
    <property type="entry name" value="Peptidase_C2"/>
    <property type="match status" value="1"/>
</dbReference>
<name>A0A673BSV4_9TELE</name>
<dbReference type="PROSITE" id="PS50203">
    <property type="entry name" value="CALPAIN_CAT"/>
    <property type="match status" value="1"/>
</dbReference>
<dbReference type="GO" id="GO:0004198">
    <property type="term" value="F:calcium-dependent cysteine-type endopeptidase activity"/>
    <property type="evidence" value="ECO:0007669"/>
    <property type="project" value="InterPro"/>
</dbReference>
<dbReference type="Gene3D" id="2.60.120.380">
    <property type="match status" value="1"/>
</dbReference>
<protein>
    <recommendedName>
        <fullName evidence="7">Calpain catalytic domain-containing protein</fullName>
    </recommendedName>
</protein>
<evidence type="ECO:0000256" key="2">
    <source>
        <dbReference type="ARBA" id="ARBA00022670"/>
    </source>
</evidence>
<dbReference type="PRINTS" id="PR00704">
    <property type="entry name" value="CALPAIN"/>
</dbReference>
<sequence length="488" mass="55240">MPGTCTSIINMRYQDGSEGSASNPAKFNNQDYEQLRDYHVRRQKLFVDSSFPPDSVSLGRLEALSGGMDRLVQWRRPKNAAPVFSSAGTSRFDFGQGSVGNCWFLAAISSLTMHKKLMGQVVPMNQSFDNYAGIFHFRFWRYGKWVDVVIDDFLPTIGDQFISVHAKGGNEFWVPLLEKAYAKVCGSYADMNAGLTTEACKDLSGGVPMSYQLHQVHDANHDEELWRSLSNATGCNSLICCGTASKDVGATHTGLVDAHAYSVTGVAEVQMLVRVLNPWGKQEWNGKWSDGSSLWNEVSREDRDKCVKRNDGEFWIELEDFCHYFNMLSLCCENPNFLDGDVTCQWKCMIYDGSWVAGSTSGGNLFRNTFYKNPQYRIQVSNINKTEVEDKNVLISLMQKGQHQNRKSAKNYPIGMTIFKTKQGRLRSYFFRSNRPIKQGQQYTYERELIEQHSLQPGEYVIIPSTSESHMSTDFVLSVYTKADAKIM</sequence>
<evidence type="ECO:0000256" key="4">
    <source>
        <dbReference type="ARBA" id="ARBA00022807"/>
    </source>
</evidence>
<keyword evidence="9" id="KW-1185">Reference proteome</keyword>
<dbReference type="GO" id="GO:0005737">
    <property type="term" value="C:cytoplasm"/>
    <property type="evidence" value="ECO:0007669"/>
    <property type="project" value="TreeGrafter"/>
</dbReference>
<evidence type="ECO:0000256" key="3">
    <source>
        <dbReference type="ARBA" id="ARBA00022801"/>
    </source>
</evidence>
<dbReference type="FunFam" id="3.90.70.10:FF:000114">
    <property type="entry name" value="Calpain a"/>
    <property type="match status" value="1"/>
</dbReference>
<dbReference type="InterPro" id="IPR001300">
    <property type="entry name" value="Peptidase_C2_calpain_cat"/>
</dbReference>
<organism evidence="8 9">
    <name type="scientific">Sphaeramia orbicularis</name>
    <name type="common">orbiculate cardinalfish</name>
    <dbReference type="NCBI Taxonomy" id="375764"/>
    <lineage>
        <taxon>Eukaryota</taxon>
        <taxon>Metazoa</taxon>
        <taxon>Chordata</taxon>
        <taxon>Craniata</taxon>
        <taxon>Vertebrata</taxon>
        <taxon>Euteleostomi</taxon>
        <taxon>Actinopterygii</taxon>
        <taxon>Neopterygii</taxon>
        <taxon>Teleostei</taxon>
        <taxon>Neoteleostei</taxon>
        <taxon>Acanthomorphata</taxon>
        <taxon>Gobiaria</taxon>
        <taxon>Kurtiformes</taxon>
        <taxon>Apogonoidei</taxon>
        <taxon>Apogonidae</taxon>
        <taxon>Apogoninae</taxon>
        <taxon>Sphaeramia</taxon>
    </lineage>
</organism>
<dbReference type="SUPFAM" id="SSF54001">
    <property type="entry name" value="Cysteine proteinases"/>
    <property type="match status" value="1"/>
</dbReference>
<evidence type="ECO:0000256" key="5">
    <source>
        <dbReference type="PIRSR" id="PIRSR622684-1"/>
    </source>
</evidence>
<dbReference type="SMART" id="SM00720">
    <property type="entry name" value="calpain_III"/>
    <property type="match status" value="1"/>
</dbReference>
<accession>A0A673BSV4</accession>
<evidence type="ECO:0000313" key="8">
    <source>
        <dbReference type="Ensembl" id="ENSSORP00005043667.1"/>
    </source>
</evidence>
<dbReference type="InterPro" id="IPR038765">
    <property type="entry name" value="Papain-like_cys_pep_sf"/>
</dbReference>